<feature type="compositionally biased region" description="Basic residues" evidence="1">
    <location>
        <begin position="320"/>
        <end position="334"/>
    </location>
</feature>
<name>A0A9P5PEW4_9AGAR</name>
<dbReference type="InterPro" id="IPR046521">
    <property type="entry name" value="DUF6698"/>
</dbReference>
<dbReference type="EMBL" id="JADNRY010000124">
    <property type="protein sequence ID" value="KAF9064394.1"/>
    <property type="molecule type" value="Genomic_DNA"/>
</dbReference>
<evidence type="ECO:0000256" key="1">
    <source>
        <dbReference type="SAM" id="MobiDB-lite"/>
    </source>
</evidence>
<evidence type="ECO:0000313" key="3">
    <source>
        <dbReference type="Proteomes" id="UP000772434"/>
    </source>
</evidence>
<protein>
    <submittedName>
        <fullName evidence="2">Uncharacterized protein</fullName>
    </submittedName>
</protein>
<organism evidence="2 3">
    <name type="scientific">Rhodocollybia butyracea</name>
    <dbReference type="NCBI Taxonomy" id="206335"/>
    <lineage>
        <taxon>Eukaryota</taxon>
        <taxon>Fungi</taxon>
        <taxon>Dikarya</taxon>
        <taxon>Basidiomycota</taxon>
        <taxon>Agaricomycotina</taxon>
        <taxon>Agaricomycetes</taxon>
        <taxon>Agaricomycetidae</taxon>
        <taxon>Agaricales</taxon>
        <taxon>Marasmiineae</taxon>
        <taxon>Omphalotaceae</taxon>
        <taxon>Rhodocollybia</taxon>
    </lineage>
</organism>
<evidence type="ECO:0000313" key="2">
    <source>
        <dbReference type="EMBL" id="KAF9064394.1"/>
    </source>
</evidence>
<dbReference type="OrthoDB" id="3220614at2759"/>
<proteinExistence type="predicted"/>
<reference evidence="2" key="1">
    <citation type="submission" date="2020-11" db="EMBL/GenBank/DDBJ databases">
        <authorList>
            <consortium name="DOE Joint Genome Institute"/>
            <person name="Ahrendt S."/>
            <person name="Riley R."/>
            <person name="Andreopoulos W."/>
            <person name="Labutti K."/>
            <person name="Pangilinan J."/>
            <person name="Ruiz-Duenas F.J."/>
            <person name="Barrasa J.M."/>
            <person name="Sanchez-Garcia M."/>
            <person name="Camarero S."/>
            <person name="Miyauchi S."/>
            <person name="Serrano A."/>
            <person name="Linde D."/>
            <person name="Babiker R."/>
            <person name="Drula E."/>
            <person name="Ayuso-Fernandez I."/>
            <person name="Pacheco R."/>
            <person name="Padilla G."/>
            <person name="Ferreira P."/>
            <person name="Barriuso J."/>
            <person name="Kellner H."/>
            <person name="Castanera R."/>
            <person name="Alfaro M."/>
            <person name="Ramirez L."/>
            <person name="Pisabarro A.G."/>
            <person name="Kuo A."/>
            <person name="Tritt A."/>
            <person name="Lipzen A."/>
            <person name="He G."/>
            <person name="Yan M."/>
            <person name="Ng V."/>
            <person name="Cullen D."/>
            <person name="Martin F."/>
            <person name="Rosso M.-N."/>
            <person name="Henrissat B."/>
            <person name="Hibbett D."/>
            <person name="Martinez A.T."/>
            <person name="Grigoriev I.V."/>
        </authorList>
    </citation>
    <scope>NUCLEOTIDE SEQUENCE</scope>
    <source>
        <strain evidence="2">AH 40177</strain>
    </source>
</reference>
<accession>A0A9P5PEW4</accession>
<feature type="compositionally biased region" description="Acidic residues" evidence="1">
    <location>
        <begin position="346"/>
        <end position="378"/>
    </location>
</feature>
<comment type="caution">
    <text evidence="2">The sequence shown here is derived from an EMBL/GenBank/DDBJ whole genome shotgun (WGS) entry which is preliminary data.</text>
</comment>
<gene>
    <name evidence="2" type="ORF">BDP27DRAFT_1425866</name>
</gene>
<feature type="region of interest" description="Disordered" evidence="1">
    <location>
        <begin position="27"/>
        <end position="57"/>
    </location>
</feature>
<feature type="region of interest" description="Disordered" evidence="1">
    <location>
        <begin position="320"/>
        <end position="386"/>
    </location>
</feature>
<dbReference type="Proteomes" id="UP000772434">
    <property type="component" value="Unassembled WGS sequence"/>
</dbReference>
<sequence length="414" mass="46482">MPVKQTLNLCNPTTIRTSIARKRDTVLPGKFSPHESTLTRTSSARKHDTAVQPDGLHLHSPRQWPNCQNKGRKAAWATWQAVDMQDEVHDLAIQAADLNLEPYERSDQEAHGVDENSEYRLKSSPFIQLRSLENLTSSSMWRIGGSLSMIGLNAWLDARNSTNASSHHTPPIQSVEGIQSKKVTSHHIAYAAVQVCFALSARDTWNRDDNNFSDAEVYLEIVDYFEGDPEVERVVHLLERWDKKGGPVEVAVLHRVLQRILQSSTTVLGVRDDGDVLVESGIQCDEKVEHEYGMVLVDPMPMINGKQNNKDDFIMPMVRKRAASKKTPKKKRVKISHDILDMDNNSMDDTDDSMDDSTDEDSDLDPDDDEEVDDDEIITDNNGNEVELTEDIVNVVMSHLTVGDSEDNAVVSEL</sequence>
<dbReference type="AlphaFoldDB" id="A0A9P5PEW4"/>
<keyword evidence="3" id="KW-1185">Reference proteome</keyword>
<dbReference type="Pfam" id="PF20414">
    <property type="entry name" value="DUF6698"/>
    <property type="match status" value="1"/>
</dbReference>